<evidence type="ECO:0000256" key="7">
    <source>
        <dbReference type="SAM" id="Phobius"/>
    </source>
</evidence>
<evidence type="ECO:0000256" key="1">
    <source>
        <dbReference type="ARBA" id="ARBA00004141"/>
    </source>
</evidence>
<reference evidence="9 10" key="1">
    <citation type="submission" date="2024-09" db="EMBL/GenBank/DDBJ databases">
        <title>Rethinking Asexuality: The Enigmatic Case of Functional Sexual Genes in Lepraria (Stereocaulaceae).</title>
        <authorList>
            <person name="Doellman M."/>
            <person name="Sun Y."/>
            <person name="Barcenas-Pena A."/>
            <person name="Lumbsch H.T."/>
            <person name="Grewe F."/>
        </authorList>
    </citation>
    <scope>NUCLEOTIDE SEQUENCE [LARGE SCALE GENOMIC DNA]</scope>
    <source>
        <strain evidence="9 10">Grewe 0041</strain>
    </source>
</reference>
<comment type="similarity">
    <text evidence="5">Belongs to the SAT4 family.</text>
</comment>
<evidence type="ECO:0000256" key="2">
    <source>
        <dbReference type="ARBA" id="ARBA00022692"/>
    </source>
</evidence>
<dbReference type="EMBL" id="JBHFEH010000135">
    <property type="protein sequence ID" value="KAL2045827.1"/>
    <property type="molecule type" value="Genomic_DNA"/>
</dbReference>
<feature type="transmembrane region" description="Helical" evidence="7">
    <location>
        <begin position="103"/>
        <end position="125"/>
    </location>
</feature>
<feature type="transmembrane region" description="Helical" evidence="7">
    <location>
        <begin position="231"/>
        <end position="251"/>
    </location>
</feature>
<feature type="transmembrane region" description="Helical" evidence="7">
    <location>
        <begin position="53"/>
        <end position="71"/>
    </location>
</feature>
<comment type="subcellular location">
    <subcellularLocation>
        <location evidence="1">Membrane</location>
        <topology evidence="1">Multi-pass membrane protein</topology>
    </subcellularLocation>
</comment>
<gene>
    <name evidence="9" type="ORF">ABVK25_012032</name>
</gene>
<protein>
    <recommendedName>
        <fullName evidence="8">Rhodopsin domain-containing protein</fullName>
    </recommendedName>
</protein>
<dbReference type="PANTHER" id="PTHR33048:SF47">
    <property type="entry name" value="INTEGRAL MEMBRANE PROTEIN-RELATED"/>
    <property type="match status" value="1"/>
</dbReference>
<feature type="domain" description="Rhodopsin" evidence="8">
    <location>
        <begin position="37"/>
        <end position="290"/>
    </location>
</feature>
<feature type="transmembrane region" description="Helical" evidence="7">
    <location>
        <begin position="196"/>
        <end position="219"/>
    </location>
</feature>
<dbReference type="Pfam" id="PF20684">
    <property type="entry name" value="Fung_rhodopsin"/>
    <property type="match status" value="1"/>
</dbReference>
<keyword evidence="2 7" id="KW-0812">Transmembrane</keyword>
<dbReference type="InterPro" id="IPR052337">
    <property type="entry name" value="SAT4-like"/>
</dbReference>
<feature type="transmembrane region" description="Helical" evidence="7">
    <location>
        <begin position="137"/>
        <end position="160"/>
    </location>
</feature>
<evidence type="ECO:0000256" key="5">
    <source>
        <dbReference type="ARBA" id="ARBA00038359"/>
    </source>
</evidence>
<feature type="transmembrane region" description="Helical" evidence="7">
    <location>
        <begin position="266"/>
        <end position="289"/>
    </location>
</feature>
<evidence type="ECO:0000256" key="3">
    <source>
        <dbReference type="ARBA" id="ARBA00022989"/>
    </source>
</evidence>
<keyword evidence="10" id="KW-1185">Reference proteome</keyword>
<evidence type="ECO:0000259" key="8">
    <source>
        <dbReference type="Pfam" id="PF20684"/>
    </source>
</evidence>
<dbReference type="InterPro" id="IPR049326">
    <property type="entry name" value="Rhodopsin_dom_fungi"/>
</dbReference>
<evidence type="ECO:0000313" key="10">
    <source>
        <dbReference type="Proteomes" id="UP001590951"/>
    </source>
</evidence>
<evidence type="ECO:0000256" key="6">
    <source>
        <dbReference type="SAM" id="MobiDB-lite"/>
    </source>
</evidence>
<name>A0ABR4AM96_9LECA</name>
<organism evidence="9 10">
    <name type="scientific">Lepraria finkii</name>
    <dbReference type="NCBI Taxonomy" id="1340010"/>
    <lineage>
        <taxon>Eukaryota</taxon>
        <taxon>Fungi</taxon>
        <taxon>Dikarya</taxon>
        <taxon>Ascomycota</taxon>
        <taxon>Pezizomycotina</taxon>
        <taxon>Lecanoromycetes</taxon>
        <taxon>OSLEUM clade</taxon>
        <taxon>Lecanoromycetidae</taxon>
        <taxon>Lecanorales</taxon>
        <taxon>Lecanorineae</taxon>
        <taxon>Stereocaulaceae</taxon>
        <taxon>Lepraria</taxon>
    </lineage>
</organism>
<comment type="caution">
    <text evidence="9">The sequence shown here is derived from an EMBL/GenBank/DDBJ whole genome shotgun (WGS) entry which is preliminary data.</text>
</comment>
<proteinExistence type="inferred from homology"/>
<evidence type="ECO:0000256" key="4">
    <source>
        <dbReference type="ARBA" id="ARBA00023136"/>
    </source>
</evidence>
<dbReference type="PANTHER" id="PTHR33048">
    <property type="entry name" value="PTH11-LIKE INTEGRAL MEMBRANE PROTEIN (AFU_ORTHOLOGUE AFUA_5G11245)"/>
    <property type="match status" value="1"/>
</dbReference>
<sequence>MPPLTHSQLAHYHESKQPSIIATSVIFLFICNASVVLRVFSQLRLSGRLFVDDYAIIFAAICSDITGALYLNATAEGLGLHIYRSVAEDPNPPQHLISLFRALYINAVFTGPCFAGIKISLLWYYRRTFLVHQKWLYIAWWINLVYIVLWTIGSTLFYMVQCLPPDYYWKRLYHLLKIPPPSPIHGQCNSATPTLVALPLIFSLISDIGVLLLPVVTLARLHTRMRRKIGLMIIFSLGALACVCEIVRIWLEVTVSAFEDPTYDNVSFVIFTFAEGNIAIAAACAPLLASQWNWTLQKIRSSKDSQSSISNFALKQNDAPSSQERSSGSYPQGSQNHSVNTLPAGSGRNFDVERLEYERMMAEKTSGLVTRRGLTED</sequence>
<keyword evidence="3 7" id="KW-1133">Transmembrane helix</keyword>
<feature type="compositionally biased region" description="Polar residues" evidence="6">
    <location>
        <begin position="315"/>
        <end position="343"/>
    </location>
</feature>
<dbReference type="Proteomes" id="UP001590951">
    <property type="component" value="Unassembled WGS sequence"/>
</dbReference>
<feature type="region of interest" description="Disordered" evidence="6">
    <location>
        <begin position="315"/>
        <end position="347"/>
    </location>
</feature>
<evidence type="ECO:0000313" key="9">
    <source>
        <dbReference type="EMBL" id="KAL2045827.1"/>
    </source>
</evidence>
<keyword evidence="4 7" id="KW-0472">Membrane</keyword>
<feature type="transmembrane region" description="Helical" evidence="7">
    <location>
        <begin position="20"/>
        <end position="41"/>
    </location>
</feature>
<accession>A0ABR4AM96</accession>